<dbReference type="STRING" id="37916.MCHLDSM_01050"/>
<dbReference type="AlphaFoldDB" id="A0A0J6WL45"/>
<keyword evidence="1" id="KW-0812">Transmembrane</keyword>
<dbReference type="RefSeq" id="WP_048469043.1">
    <property type="nucleotide sequence ID" value="NZ_JYNL01000009.1"/>
</dbReference>
<dbReference type="Proteomes" id="UP000036513">
    <property type="component" value="Unassembled WGS sequence"/>
</dbReference>
<keyword evidence="1" id="KW-1133">Transmembrane helix</keyword>
<evidence type="ECO:0000313" key="2">
    <source>
        <dbReference type="EMBL" id="KMO82427.1"/>
    </source>
</evidence>
<dbReference type="EMBL" id="JYNL01000009">
    <property type="protein sequence ID" value="KMO82427.1"/>
    <property type="molecule type" value="Genomic_DNA"/>
</dbReference>
<dbReference type="PATRIC" id="fig|37916.4.peg.924"/>
<organism evidence="2 3">
    <name type="scientific">Mycolicibacterium chlorophenolicum</name>
    <dbReference type="NCBI Taxonomy" id="37916"/>
    <lineage>
        <taxon>Bacteria</taxon>
        <taxon>Bacillati</taxon>
        <taxon>Actinomycetota</taxon>
        <taxon>Actinomycetes</taxon>
        <taxon>Mycobacteriales</taxon>
        <taxon>Mycobacteriaceae</taxon>
        <taxon>Mycolicibacterium</taxon>
    </lineage>
</organism>
<reference evidence="2 3" key="1">
    <citation type="journal article" date="2015" name="Genome Biol. Evol.">
        <title>Characterization of Three Mycobacterium spp. with Potential Use in Bioremediation by Genome Sequencing and Comparative Genomics.</title>
        <authorList>
            <person name="Das S."/>
            <person name="Pettersson B.M."/>
            <person name="Behra P.R."/>
            <person name="Ramesh M."/>
            <person name="Dasgupta S."/>
            <person name="Bhattacharya A."/>
            <person name="Kirsebom L.A."/>
        </authorList>
    </citation>
    <scope>NUCLEOTIDE SEQUENCE [LARGE SCALE GENOMIC DNA]</scope>
    <source>
        <strain evidence="2 3">DSM 43826</strain>
    </source>
</reference>
<evidence type="ECO:0000313" key="3">
    <source>
        <dbReference type="Proteomes" id="UP000036513"/>
    </source>
</evidence>
<keyword evidence="1" id="KW-0472">Membrane</keyword>
<keyword evidence="3" id="KW-1185">Reference proteome</keyword>
<comment type="caution">
    <text evidence="2">The sequence shown here is derived from an EMBL/GenBank/DDBJ whole genome shotgun (WGS) entry which is preliminary data.</text>
</comment>
<evidence type="ECO:0008006" key="4">
    <source>
        <dbReference type="Google" id="ProtNLM"/>
    </source>
</evidence>
<feature type="transmembrane region" description="Helical" evidence="1">
    <location>
        <begin position="12"/>
        <end position="35"/>
    </location>
</feature>
<feature type="transmembrane region" description="Helical" evidence="1">
    <location>
        <begin position="55"/>
        <end position="76"/>
    </location>
</feature>
<accession>A0A0J6WL45</accession>
<evidence type="ECO:0000256" key="1">
    <source>
        <dbReference type="SAM" id="Phobius"/>
    </source>
</evidence>
<name>A0A0J6WL45_9MYCO</name>
<protein>
    <recommendedName>
        <fullName evidence="4">Alkaline shock response membrane anchor protein AmaP</fullName>
    </recommendedName>
</protein>
<gene>
    <name evidence="2" type="ORF">MCHLDSM_01050</name>
</gene>
<sequence length="189" mass="19649">MTGTATFIDRLAALILGLVLLVLGAAMIIWTTHLIDGTPVYLTAPGLAFAAQTAWWPWAVTAAGVLLVLLGVRWLATHRPARRAGDLTLADSNLSEGCLSANLGSLADAAAAELRERPAIKSASGKAVIDRGKPSIHLDVTAAGTDTLAHAAHAADEIAATTVGMLGDSIAVQTRLHVNTRKPNPRRLA</sequence>
<proteinExistence type="predicted"/>